<organism evidence="6 7">
    <name type="scientific">Inquilinus ginsengisoli</name>
    <dbReference type="NCBI Taxonomy" id="363840"/>
    <lineage>
        <taxon>Bacteria</taxon>
        <taxon>Pseudomonadati</taxon>
        <taxon>Pseudomonadota</taxon>
        <taxon>Alphaproteobacteria</taxon>
        <taxon>Rhodospirillales</taxon>
        <taxon>Rhodospirillaceae</taxon>
        <taxon>Inquilinus</taxon>
    </lineage>
</organism>
<dbReference type="InterPro" id="IPR058163">
    <property type="entry name" value="LysR-type_TF_proteobact-type"/>
</dbReference>
<comment type="similarity">
    <text evidence="1">Belongs to the LysR transcriptional regulatory family.</text>
</comment>
<dbReference type="InterPro" id="IPR036388">
    <property type="entry name" value="WH-like_DNA-bd_sf"/>
</dbReference>
<dbReference type="CDD" id="cd08422">
    <property type="entry name" value="PBP2_CrgA_like"/>
    <property type="match status" value="1"/>
</dbReference>
<dbReference type="Pfam" id="PF00126">
    <property type="entry name" value="HTH_1"/>
    <property type="match status" value="1"/>
</dbReference>
<dbReference type="PROSITE" id="PS50931">
    <property type="entry name" value="HTH_LYSR"/>
    <property type="match status" value="1"/>
</dbReference>
<evidence type="ECO:0000259" key="5">
    <source>
        <dbReference type="PROSITE" id="PS50931"/>
    </source>
</evidence>
<evidence type="ECO:0000256" key="2">
    <source>
        <dbReference type="ARBA" id="ARBA00023015"/>
    </source>
</evidence>
<evidence type="ECO:0000256" key="4">
    <source>
        <dbReference type="ARBA" id="ARBA00023163"/>
    </source>
</evidence>
<dbReference type="InterPro" id="IPR000847">
    <property type="entry name" value="LysR_HTH_N"/>
</dbReference>
<dbReference type="Gene3D" id="1.10.10.10">
    <property type="entry name" value="Winged helix-like DNA-binding domain superfamily/Winged helix DNA-binding domain"/>
    <property type="match status" value="1"/>
</dbReference>
<gene>
    <name evidence="6" type="ORF">E9232_001448</name>
</gene>
<reference evidence="6 7" key="1">
    <citation type="submission" date="2023-07" db="EMBL/GenBank/DDBJ databases">
        <title>Sorghum-associated microbial communities from plants grown in Nebraska, USA.</title>
        <authorList>
            <person name="Schachtman D."/>
        </authorList>
    </citation>
    <scope>NUCLEOTIDE SEQUENCE [LARGE SCALE GENOMIC DNA]</scope>
    <source>
        <strain evidence="6 7">584</strain>
    </source>
</reference>
<comment type="caution">
    <text evidence="6">The sequence shown here is derived from an EMBL/GenBank/DDBJ whole genome shotgun (WGS) entry which is preliminary data.</text>
</comment>
<proteinExistence type="inferred from homology"/>
<dbReference type="Proteomes" id="UP001262410">
    <property type="component" value="Unassembled WGS sequence"/>
</dbReference>
<evidence type="ECO:0000256" key="3">
    <source>
        <dbReference type="ARBA" id="ARBA00023125"/>
    </source>
</evidence>
<evidence type="ECO:0000313" key="6">
    <source>
        <dbReference type="EMBL" id="MDR6288941.1"/>
    </source>
</evidence>
<dbReference type="PANTHER" id="PTHR30537:SF5">
    <property type="entry name" value="HTH-TYPE TRANSCRIPTIONAL ACTIVATOR TTDR-RELATED"/>
    <property type="match status" value="1"/>
</dbReference>
<dbReference type="SUPFAM" id="SSF46785">
    <property type="entry name" value="Winged helix' DNA-binding domain"/>
    <property type="match status" value="1"/>
</dbReference>
<dbReference type="Gene3D" id="3.40.190.290">
    <property type="match status" value="1"/>
</dbReference>
<name>A0ABU1JJZ7_9PROT</name>
<dbReference type="RefSeq" id="WP_309793036.1">
    <property type="nucleotide sequence ID" value="NZ_JAVDPW010000002.1"/>
</dbReference>
<sequence>MLDLNDIVVFARVVEAGSFTAAARLLGMPKTTVSRRVAALELAVGVRLLQRTTRSLGVTDAGRLYYEQGSQALRLIDDAHQRLAEARSEPSGTIRISAPVGFGSGFLTATVFDFLAAYPKAKVELRLTDDKLNLVENGIDLAFRTGILPDSTLIARKLGPIRRILCASPDYLARRGVPAAPADLAGHDCVIAGPSAAGASWVLDGPQGQETVAVSGRFAANEMQAVAGATLAGHGIALLPDAFARPLVADGRLRRVLAGYATPAGGLHAVYPSSQHLPPLVRAFIELAAARLAALGIGAHDDAGIAPP</sequence>
<feature type="domain" description="HTH lysR-type" evidence="5">
    <location>
        <begin position="2"/>
        <end position="59"/>
    </location>
</feature>
<keyword evidence="2" id="KW-0805">Transcription regulation</keyword>
<protein>
    <submittedName>
        <fullName evidence="6">DNA-binding transcriptional LysR family regulator</fullName>
    </submittedName>
</protein>
<keyword evidence="4" id="KW-0804">Transcription</keyword>
<dbReference type="SUPFAM" id="SSF53850">
    <property type="entry name" value="Periplasmic binding protein-like II"/>
    <property type="match status" value="1"/>
</dbReference>
<dbReference type="InterPro" id="IPR005119">
    <property type="entry name" value="LysR_subst-bd"/>
</dbReference>
<keyword evidence="3 6" id="KW-0238">DNA-binding</keyword>
<keyword evidence="7" id="KW-1185">Reference proteome</keyword>
<dbReference type="Pfam" id="PF03466">
    <property type="entry name" value="LysR_substrate"/>
    <property type="match status" value="1"/>
</dbReference>
<dbReference type="GO" id="GO:0003677">
    <property type="term" value="F:DNA binding"/>
    <property type="evidence" value="ECO:0007669"/>
    <property type="project" value="UniProtKB-KW"/>
</dbReference>
<dbReference type="PANTHER" id="PTHR30537">
    <property type="entry name" value="HTH-TYPE TRANSCRIPTIONAL REGULATOR"/>
    <property type="match status" value="1"/>
</dbReference>
<dbReference type="EMBL" id="JAVDPW010000002">
    <property type="protein sequence ID" value="MDR6288941.1"/>
    <property type="molecule type" value="Genomic_DNA"/>
</dbReference>
<evidence type="ECO:0000256" key="1">
    <source>
        <dbReference type="ARBA" id="ARBA00009437"/>
    </source>
</evidence>
<evidence type="ECO:0000313" key="7">
    <source>
        <dbReference type="Proteomes" id="UP001262410"/>
    </source>
</evidence>
<dbReference type="InterPro" id="IPR036390">
    <property type="entry name" value="WH_DNA-bd_sf"/>
</dbReference>
<accession>A0ABU1JJZ7</accession>